<gene>
    <name evidence="1" type="ORF">BECKDK2373C_GA0170839_101543</name>
</gene>
<proteinExistence type="predicted"/>
<organism evidence="1">
    <name type="scientific">Candidatus Kentrum sp. DK</name>
    <dbReference type="NCBI Taxonomy" id="2126562"/>
    <lineage>
        <taxon>Bacteria</taxon>
        <taxon>Pseudomonadati</taxon>
        <taxon>Pseudomonadota</taxon>
        <taxon>Gammaproteobacteria</taxon>
        <taxon>Candidatus Kentrum</taxon>
    </lineage>
</organism>
<reference evidence="1" key="1">
    <citation type="submission" date="2019-02" db="EMBL/GenBank/DDBJ databases">
        <authorList>
            <person name="Gruber-Vodicka R. H."/>
            <person name="Seah K. B. B."/>
        </authorList>
    </citation>
    <scope>NUCLEOTIDE SEQUENCE</scope>
    <source>
        <strain evidence="1">BECK_DK161</strain>
    </source>
</reference>
<accession>A0A450S4B9</accession>
<name>A0A450S4B9_9GAMM</name>
<sequence>MPGRVRTLMVLKVEAEMRLSFTDEATAKLELCFITRQKWSRERSLHSVNDHFEAIFNAVRERKVVFPYNSDVIPSDLADGVGRRRGANRTGRIRCPWRWSGEPPHDVEGNQGFFTAT</sequence>
<dbReference type="AlphaFoldDB" id="A0A450S4B9"/>
<dbReference type="EMBL" id="CAADEY010000015">
    <property type="protein sequence ID" value="VFJ46637.1"/>
    <property type="molecule type" value="Genomic_DNA"/>
</dbReference>
<protein>
    <submittedName>
        <fullName evidence="1">Uncharacterized protein</fullName>
    </submittedName>
</protein>
<evidence type="ECO:0000313" key="1">
    <source>
        <dbReference type="EMBL" id="VFJ46637.1"/>
    </source>
</evidence>